<dbReference type="AlphaFoldDB" id="A0A433RVI5"/>
<keyword evidence="6 9" id="KW-0769">Symport</keyword>
<dbReference type="NCBIfam" id="TIGR00835">
    <property type="entry name" value="agcS"/>
    <property type="match status" value="1"/>
</dbReference>
<organism evidence="10 11">
    <name type="scientific">Candidatus Kurthia intestinigallinarum</name>
    <dbReference type="NCBI Taxonomy" id="1562256"/>
    <lineage>
        <taxon>Bacteria</taxon>
        <taxon>Bacillati</taxon>
        <taxon>Bacillota</taxon>
        <taxon>Bacilli</taxon>
        <taxon>Bacillales</taxon>
        <taxon>Caryophanaceae</taxon>
        <taxon>Kurthia</taxon>
    </lineage>
</organism>
<dbReference type="Proteomes" id="UP000288623">
    <property type="component" value="Unassembled WGS sequence"/>
</dbReference>
<dbReference type="PANTHER" id="PTHR30330:SF1">
    <property type="entry name" value="AMINO-ACID CARRIER PROTEIN ALST"/>
    <property type="match status" value="1"/>
</dbReference>
<dbReference type="RefSeq" id="WP_126990185.1">
    <property type="nucleotide sequence ID" value="NZ_JTFC01000026.1"/>
</dbReference>
<comment type="similarity">
    <text evidence="2 9">Belongs to the alanine or glycine:cation symporter (AGCS) (TC 2.A.25) family.</text>
</comment>
<keyword evidence="4 9" id="KW-1003">Cell membrane</keyword>
<dbReference type="GO" id="GO:0005886">
    <property type="term" value="C:plasma membrane"/>
    <property type="evidence" value="ECO:0007669"/>
    <property type="project" value="UniProtKB-SubCell"/>
</dbReference>
<comment type="subcellular location">
    <subcellularLocation>
        <location evidence="1 9">Cell membrane</location>
        <topology evidence="1 9">Multi-pass membrane protein</topology>
    </subcellularLocation>
</comment>
<evidence type="ECO:0000256" key="3">
    <source>
        <dbReference type="ARBA" id="ARBA00022448"/>
    </source>
</evidence>
<keyword evidence="5 9" id="KW-0812">Transmembrane</keyword>
<dbReference type="PRINTS" id="PR00175">
    <property type="entry name" value="NAALASMPORT"/>
</dbReference>
<feature type="transmembrane region" description="Helical" evidence="9">
    <location>
        <begin position="300"/>
        <end position="323"/>
    </location>
</feature>
<dbReference type="OrthoDB" id="9804874at2"/>
<evidence type="ECO:0000256" key="6">
    <source>
        <dbReference type="ARBA" id="ARBA00022847"/>
    </source>
</evidence>
<name>A0A433RVI5_9BACL</name>
<evidence type="ECO:0000256" key="4">
    <source>
        <dbReference type="ARBA" id="ARBA00022475"/>
    </source>
</evidence>
<dbReference type="EMBL" id="JTFC01000026">
    <property type="protein sequence ID" value="RUS57285.1"/>
    <property type="molecule type" value="Genomic_DNA"/>
</dbReference>
<feature type="transmembrane region" description="Helical" evidence="9">
    <location>
        <begin position="15"/>
        <end position="33"/>
    </location>
</feature>
<dbReference type="Pfam" id="PF01235">
    <property type="entry name" value="Na_Ala_symp"/>
    <property type="match status" value="1"/>
</dbReference>
<dbReference type="GO" id="GO:0005283">
    <property type="term" value="F:amino acid:sodium symporter activity"/>
    <property type="evidence" value="ECO:0007669"/>
    <property type="project" value="InterPro"/>
</dbReference>
<dbReference type="FunFam" id="1.20.1740.10:FF:000004">
    <property type="entry name" value="Sodium:alanine symporter family protein"/>
    <property type="match status" value="1"/>
</dbReference>
<protein>
    <submittedName>
        <fullName evidence="10">Sodium:alanine symporter</fullName>
    </submittedName>
</protein>
<accession>A0A433RVI5</accession>
<evidence type="ECO:0000256" key="5">
    <source>
        <dbReference type="ARBA" id="ARBA00022692"/>
    </source>
</evidence>
<evidence type="ECO:0000256" key="1">
    <source>
        <dbReference type="ARBA" id="ARBA00004651"/>
    </source>
</evidence>
<dbReference type="PANTHER" id="PTHR30330">
    <property type="entry name" value="AGSS FAMILY TRANSPORTER, SODIUM-ALANINE"/>
    <property type="match status" value="1"/>
</dbReference>
<proteinExistence type="inferred from homology"/>
<gene>
    <name evidence="10" type="ORF">QI30_06815</name>
</gene>
<evidence type="ECO:0000313" key="10">
    <source>
        <dbReference type="EMBL" id="RUS57285.1"/>
    </source>
</evidence>
<feature type="transmembrane region" description="Helical" evidence="9">
    <location>
        <begin position="69"/>
        <end position="93"/>
    </location>
</feature>
<feature type="transmembrane region" description="Helical" evidence="9">
    <location>
        <begin position="414"/>
        <end position="437"/>
    </location>
</feature>
<feature type="transmembrane region" description="Helical" evidence="9">
    <location>
        <begin position="211"/>
        <end position="232"/>
    </location>
</feature>
<reference evidence="10 11" key="1">
    <citation type="submission" date="2014-11" db="EMBL/GenBank/DDBJ databases">
        <title>Genome sequence and analysis of novel Kurthia sp.</title>
        <authorList>
            <person name="Lawson J.N."/>
            <person name="Gonzalez J.E."/>
            <person name="Rinauldi L."/>
            <person name="Xuan Z."/>
            <person name="Firman A."/>
            <person name="Shaddox L."/>
            <person name="Trudeau A."/>
            <person name="Shah S."/>
            <person name="Reiman D."/>
        </authorList>
    </citation>
    <scope>NUCLEOTIDE SEQUENCE [LARGE SCALE GENOMIC DNA]</scope>
    <source>
        <strain evidence="10 11">3B1D</strain>
    </source>
</reference>
<keyword evidence="11" id="KW-1185">Reference proteome</keyword>
<evidence type="ECO:0000256" key="8">
    <source>
        <dbReference type="ARBA" id="ARBA00023136"/>
    </source>
</evidence>
<feature type="transmembrane region" description="Helical" evidence="9">
    <location>
        <begin position="184"/>
        <end position="202"/>
    </location>
</feature>
<dbReference type="InterPro" id="IPR001463">
    <property type="entry name" value="Na/Ala_symport"/>
</dbReference>
<keyword evidence="3 9" id="KW-0813">Transport</keyword>
<evidence type="ECO:0000256" key="2">
    <source>
        <dbReference type="ARBA" id="ARBA00009261"/>
    </source>
</evidence>
<sequence length="475" mass="51978">MDWLDNFILTVNDYLYSYVIIAIILIVGIFFTVRGRGMQFTLFPEMFRVLTDKATIDGKGKKGVSSFQAFTISAASRIGTGNIAGVATAIALGGPGAVFWMWVMALIAAASSFVESTLAQLYKIRDGNDFRGGPAYYMERGLNKRWMGIAFAIAITLCYGFVFNAVQTNTIAASMGNSFGFDKVWVGIVVVILTAMIIFGGVQRIVQVTQWLVPVMAIAYIGIAIVIIILNFTSLPSVFALIFEKAFTFEAGAGGAVGAAIMQGFKRGLFSNEAGLGSAPNAAATANVSHPVKQGLIQTLGVFVDTMLVCTATAAIVLLSGVYQNVDGQNSRVDITQESLVVQLGDWAGIFLTVAIFMFAFSSVIGNYYYGETNLDFIKKSKKMMLFYRLLVLGFVMFGAMAKVSLVWNLADFFMAIMALINLVAIFMLNKTAFRLLKDYRAQRKKGKDPVFYADTMPDLKNVECWDRKDHPENK</sequence>
<evidence type="ECO:0000256" key="7">
    <source>
        <dbReference type="ARBA" id="ARBA00022989"/>
    </source>
</evidence>
<keyword evidence="7 9" id="KW-1133">Transmembrane helix</keyword>
<dbReference type="Gene3D" id="1.20.1740.10">
    <property type="entry name" value="Amino acid/polyamine transporter I"/>
    <property type="match status" value="1"/>
</dbReference>
<evidence type="ECO:0000256" key="9">
    <source>
        <dbReference type="RuleBase" id="RU363064"/>
    </source>
</evidence>
<keyword evidence="8 9" id="KW-0472">Membrane</keyword>
<comment type="caution">
    <text evidence="10">The sequence shown here is derived from an EMBL/GenBank/DDBJ whole genome shotgun (WGS) entry which is preliminary data.</text>
</comment>
<feature type="transmembrane region" description="Helical" evidence="9">
    <location>
        <begin position="347"/>
        <end position="370"/>
    </location>
</feature>
<feature type="transmembrane region" description="Helical" evidence="9">
    <location>
        <begin position="390"/>
        <end position="408"/>
    </location>
</feature>
<evidence type="ECO:0000313" key="11">
    <source>
        <dbReference type="Proteomes" id="UP000288623"/>
    </source>
</evidence>
<feature type="transmembrane region" description="Helical" evidence="9">
    <location>
        <begin position="146"/>
        <end position="164"/>
    </location>
</feature>